<comment type="caution">
    <text evidence="1">The sequence shown here is derived from an EMBL/GenBank/DDBJ whole genome shotgun (WGS) entry which is preliminary data.</text>
</comment>
<proteinExistence type="predicted"/>
<evidence type="ECO:0000313" key="1">
    <source>
        <dbReference type="EMBL" id="KAK2187737.1"/>
    </source>
</evidence>
<keyword evidence="2" id="KW-1185">Reference proteome</keyword>
<dbReference type="AlphaFoldDB" id="A0AAD9P410"/>
<name>A0AAD9P410_RIDPI</name>
<accession>A0AAD9P410</accession>
<protein>
    <submittedName>
        <fullName evidence="1">Uncharacterized protein</fullName>
    </submittedName>
</protein>
<reference evidence="1" key="1">
    <citation type="journal article" date="2023" name="Mol. Biol. Evol.">
        <title>Third-Generation Sequencing Reveals the Adaptive Role of the Epigenome in Three Deep-Sea Polychaetes.</title>
        <authorList>
            <person name="Perez M."/>
            <person name="Aroh O."/>
            <person name="Sun Y."/>
            <person name="Lan Y."/>
            <person name="Juniper S.K."/>
            <person name="Young C.R."/>
            <person name="Angers B."/>
            <person name="Qian P.Y."/>
        </authorList>
    </citation>
    <scope>NUCLEOTIDE SEQUENCE</scope>
    <source>
        <strain evidence="1">R07B-5</strain>
    </source>
</reference>
<sequence length="141" mass="15420">MYGQNRESSMDGLRVKFLRKIVGDDKKLTSKSKIDLARLPPCHSALKPHLQRLNHRVALYKRSDESILFNGVGFEDAVSSPEHDPIAHPAQVVEAGLSSEADEGAAVRVRAVAARIDRYVPVGPAEREVARLDLGPACVVI</sequence>
<dbReference type="Proteomes" id="UP001209878">
    <property type="component" value="Unassembled WGS sequence"/>
</dbReference>
<gene>
    <name evidence="1" type="ORF">NP493_156g06018</name>
</gene>
<evidence type="ECO:0000313" key="2">
    <source>
        <dbReference type="Proteomes" id="UP001209878"/>
    </source>
</evidence>
<organism evidence="1 2">
    <name type="scientific">Ridgeia piscesae</name>
    <name type="common">Tubeworm</name>
    <dbReference type="NCBI Taxonomy" id="27915"/>
    <lineage>
        <taxon>Eukaryota</taxon>
        <taxon>Metazoa</taxon>
        <taxon>Spiralia</taxon>
        <taxon>Lophotrochozoa</taxon>
        <taxon>Annelida</taxon>
        <taxon>Polychaeta</taxon>
        <taxon>Sedentaria</taxon>
        <taxon>Canalipalpata</taxon>
        <taxon>Sabellida</taxon>
        <taxon>Siboglinidae</taxon>
        <taxon>Ridgeia</taxon>
    </lineage>
</organism>
<dbReference type="EMBL" id="JAODUO010000156">
    <property type="protein sequence ID" value="KAK2187737.1"/>
    <property type="molecule type" value="Genomic_DNA"/>
</dbReference>